<evidence type="ECO:0000256" key="3">
    <source>
        <dbReference type="ARBA" id="ARBA00006678"/>
    </source>
</evidence>
<dbReference type="AlphaFoldDB" id="A0A3L6F4N3"/>
<evidence type="ECO:0000256" key="1">
    <source>
        <dbReference type="ARBA" id="ARBA00004496"/>
    </source>
</evidence>
<evidence type="ECO:0000259" key="10">
    <source>
        <dbReference type="Pfam" id="PF01138"/>
    </source>
</evidence>
<comment type="similarity">
    <text evidence="3">Belongs to the RNase PH family.</text>
</comment>
<dbReference type="PANTHER" id="PTHR11097:SF9">
    <property type="entry name" value="EXOSOME COMPLEX COMPONENT RRP43"/>
    <property type="match status" value="1"/>
</dbReference>
<evidence type="ECO:0000256" key="5">
    <source>
        <dbReference type="ARBA" id="ARBA00022552"/>
    </source>
</evidence>
<evidence type="ECO:0000256" key="7">
    <source>
        <dbReference type="ARBA" id="ARBA00022884"/>
    </source>
</evidence>
<evidence type="ECO:0000256" key="2">
    <source>
        <dbReference type="ARBA" id="ARBA00004604"/>
    </source>
</evidence>
<proteinExistence type="inferred from homology"/>
<accession>A0A3L6F4N3</accession>
<evidence type="ECO:0000313" key="12">
    <source>
        <dbReference type="Proteomes" id="UP000251960"/>
    </source>
</evidence>
<keyword evidence="8" id="KW-0539">Nucleus</keyword>
<keyword evidence="5" id="KW-0698">rRNA processing</keyword>
<dbReference type="GO" id="GO:0000178">
    <property type="term" value="C:exosome (RNase complex)"/>
    <property type="evidence" value="ECO:0007669"/>
    <property type="project" value="UniProtKB-KW"/>
</dbReference>
<dbReference type="Proteomes" id="UP000251960">
    <property type="component" value="Chromosome 4"/>
</dbReference>
<dbReference type="InterPro" id="IPR001247">
    <property type="entry name" value="ExoRNase_PH_dom1"/>
</dbReference>
<dbReference type="InterPro" id="IPR027408">
    <property type="entry name" value="PNPase/RNase_PH_dom_sf"/>
</dbReference>
<feature type="domain" description="Exoribonuclease phosphorolytic" evidence="10">
    <location>
        <begin position="148"/>
        <end position="218"/>
    </location>
</feature>
<evidence type="ECO:0000256" key="6">
    <source>
        <dbReference type="ARBA" id="ARBA00022835"/>
    </source>
</evidence>
<evidence type="ECO:0000256" key="8">
    <source>
        <dbReference type="ARBA" id="ARBA00023242"/>
    </source>
</evidence>
<keyword evidence="6" id="KW-0271">Exosome</keyword>
<comment type="caution">
    <text evidence="11">The sequence shown here is derived from an EMBL/GenBank/DDBJ whole genome shotgun (WGS) entry which is preliminary data.</text>
</comment>
<dbReference type="GO" id="GO:0006364">
    <property type="term" value="P:rRNA processing"/>
    <property type="evidence" value="ECO:0007669"/>
    <property type="project" value="UniProtKB-KW"/>
</dbReference>
<protein>
    <recommendedName>
        <fullName evidence="9">Ribosomal RNA-processing protein 43</fullName>
    </recommendedName>
</protein>
<dbReference type="InterPro" id="IPR020568">
    <property type="entry name" value="Ribosomal_Su5_D2-typ_SF"/>
</dbReference>
<dbReference type="PANTHER" id="PTHR11097">
    <property type="entry name" value="EXOSOME COMPLEX EXONUCLEASE RIBOSOMAL RNA PROCESSING PROTEIN"/>
    <property type="match status" value="1"/>
</dbReference>
<evidence type="ECO:0000256" key="4">
    <source>
        <dbReference type="ARBA" id="ARBA00022490"/>
    </source>
</evidence>
<evidence type="ECO:0000256" key="9">
    <source>
        <dbReference type="ARBA" id="ARBA00030617"/>
    </source>
</evidence>
<dbReference type="GO" id="GO:0003723">
    <property type="term" value="F:RNA binding"/>
    <property type="evidence" value="ECO:0007669"/>
    <property type="project" value="UniProtKB-KW"/>
</dbReference>
<keyword evidence="4" id="KW-0963">Cytoplasm</keyword>
<dbReference type="GO" id="GO:0005737">
    <property type="term" value="C:cytoplasm"/>
    <property type="evidence" value="ECO:0007669"/>
    <property type="project" value="UniProtKB-SubCell"/>
</dbReference>
<reference evidence="11 12" key="1">
    <citation type="journal article" date="2018" name="Nat. Genet.">
        <title>Extensive intraspecific gene order and gene structural variations between Mo17 and other maize genomes.</title>
        <authorList>
            <person name="Sun S."/>
            <person name="Zhou Y."/>
            <person name="Chen J."/>
            <person name="Shi J."/>
            <person name="Zhao H."/>
            <person name="Zhao H."/>
            <person name="Song W."/>
            <person name="Zhang M."/>
            <person name="Cui Y."/>
            <person name="Dong X."/>
            <person name="Liu H."/>
            <person name="Ma X."/>
            <person name="Jiao Y."/>
            <person name="Wang B."/>
            <person name="Wei X."/>
            <person name="Stein J.C."/>
            <person name="Glaubitz J.C."/>
            <person name="Lu F."/>
            <person name="Yu G."/>
            <person name="Liang C."/>
            <person name="Fengler K."/>
            <person name="Li B."/>
            <person name="Rafalski A."/>
            <person name="Schnable P.S."/>
            <person name="Ware D.H."/>
            <person name="Buckler E.S."/>
            <person name="Lai J."/>
        </authorList>
    </citation>
    <scope>NUCLEOTIDE SEQUENCE [LARGE SCALE GENOMIC DNA]</scope>
    <source>
        <strain evidence="12">cv. Missouri 17</strain>
        <tissue evidence="11">Seedling</tissue>
    </source>
</reference>
<dbReference type="GO" id="GO:0005730">
    <property type="term" value="C:nucleolus"/>
    <property type="evidence" value="ECO:0007669"/>
    <property type="project" value="UniProtKB-SubCell"/>
</dbReference>
<dbReference type="Pfam" id="PF01138">
    <property type="entry name" value="RNase_PH"/>
    <property type="match status" value="1"/>
</dbReference>
<evidence type="ECO:0000313" key="11">
    <source>
        <dbReference type="EMBL" id="PWZ27271.1"/>
    </source>
</evidence>
<gene>
    <name evidence="11" type="primary">Exosc8_2</name>
    <name evidence="11" type="ORF">Zm00014a_016733</name>
</gene>
<dbReference type="SUPFAM" id="SSF54211">
    <property type="entry name" value="Ribosomal protein S5 domain 2-like"/>
    <property type="match status" value="2"/>
</dbReference>
<sequence length="238" mass="25554">MAAETKPAAASGVAREMEVEAYRRLFPVAFLERHLGESVRIGSRRLREARAPPPSASAPSPPRMAMLASVKLEVMSPPAEHSDEGSVAVEFHMSPICSPLKRRQGIFGGGRRFHSLAVADIQNHLALRNQSGNKKNPTGCVNTPTKYNKAGSALARLGDTAMLASVKLEVMSPPAEHPDEGSVAVEFHMPPICSPLVRPGRPADVAPVISKALEDVLTRGPPIVPLCKKHLADERVFV</sequence>
<name>A0A3L6F4N3_MAIZE</name>
<dbReference type="ExpressionAtlas" id="A0A3L6F4N3">
    <property type="expression patterns" value="baseline"/>
</dbReference>
<keyword evidence="7" id="KW-0694">RNA-binding</keyword>
<comment type="subcellular location">
    <subcellularLocation>
        <location evidence="1">Cytoplasm</location>
    </subcellularLocation>
    <subcellularLocation>
        <location evidence="2">Nucleus</location>
        <location evidence="2">Nucleolus</location>
    </subcellularLocation>
</comment>
<organism evidence="11 12">
    <name type="scientific">Zea mays</name>
    <name type="common">Maize</name>
    <dbReference type="NCBI Taxonomy" id="4577"/>
    <lineage>
        <taxon>Eukaryota</taxon>
        <taxon>Viridiplantae</taxon>
        <taxon>Streptophyta</taxon>
        <taxon>Embryophyta</taxon>
        <taxon>Tracheophyta</taxon>
        <taxon>Spermatophyta</taxon>
        <taxon>Magnoliopsida</taxon>
        <taxon>Liliopsida</taxon>
        <taxon>Poales</taxon>
        <taxon>Poaceae</taxon>
        <taxon>PACMAD clade</taxon>
        <taxon>Panicoideae</taxon>
        <taxon>Andropogonodae</taxon>
        <taxon>Andropogoneae</taxon>
        <taxon>Tripsacinae</taxon>
        <taxon>Zea</taxon>
    </lineage>
</organism>
<dbReference type="EMBL" id="NCVQ01000005">
    <property type="protein sequence ID" value="PWZ27271.1"/>
    <property type="molecule type" value="Genomic_DNA"/>
</dbReference>
<dbReference type="InterPro" id="IPR050590">
    <property type="entry name" value="Exosome_comp_Rrp42_subfam"/>
</dbReference>
<dbReference type="Gene3D" id="3.30.230.70">
    <property type="entry name" value="GHMP Kinase, N-terminal domain"/>
    <property type="match status" value="2"/>
</dbReference>